<protein>
    <recommendedName>
        <fullName evidence="3">Integrase catalytic domain-containing protein</fullName>
    </recommendedName>
</protein>
<dbReference type="GO" id="GO:0004190">
    <property type="term" value="F:aspartic-type endopeptidase activity"/>
    <property type="evidence" value="ECO:0007669"/>
    <property type="project" value="UniProtKB-KW"/>
</dbReference>
<dbReference type="PANTHER" id="PTHR11439:SF467">
    <property type="entry name" value="INTEGRASE CATALYTIC DOMAIN-CONTAINING PROTEIN"/>
    <property type="match status" value="1"/>
</dbReference>
<dbReference type="EMBL" id="LR721785">
    <property type="protein sequence ID" value="VVW57351.1"/>
    <property type="molecule type" value="Genomic_DNA"/>
</dbReference>
<keyword evidence="1" id="KW-0064">Aspartyl protease</keyword>
<dbReference type="InterPro" id="IPR001584">
    <property type="entry name" value="Integrase_cat-core"/>
</dbReference>
<evidence type="ECO:0000313" key="4">
    <source>
        <dbReference type="EMBL" id="VVW57351.1"/>
    </source>
</evidence>
<dbReference type="Pfam" id="PF13976">
    <property type="entry name" value="gag_pre-integrs"/>
    <property type="match status" value="1"/>
</dbReference>
<evidence type="ECO:0000256" key="2">
    <source>
        <dbReference type="SAM" id="MobiDB-lite"/>
    </source>
</evidence>
<dbReference type="InterPro" id="IPR043502">
    <property type="entry name" value="DNA/RNA_pol_sf"/>
</dbReference>
<dbReference type="InterPro" id="IPR013103">
    <property type="entry name" value="RVT_2"/>
</dbReference>
<dbReference type="Pfam" id="PF22936">
    <property type="entry name" value="Pol_BBD"/>
    <property type="match status" value="1"/>
</dbReference>
<evidence type="ECO:0000256" key="1">
    <source>
        <dbReference type="ARBA" id="ARBA00022750"/>
    </source>
</evidence>
<feature type="region of interest" description="Disordered" evidence="2">
    <location>
        <begin position="535"/>
        <end position="580"/>
    </location>
</feature>
<gene>
    <name evidence="4" type="ORF">NYM_LOCUS22939</name>
</gene>
<dbReference type="InterPro" id="IPR012337">
    <property type="entry name" value="RNaseH-like_sf"/>
</dbReference>
<dbReference type="SUPFAM" id="SSF53098">
    <property type="entry name" value="Ribonuclease H-like"/>
    <property type="match status" value="1"/>
</dbReference>
<dbReference type="InterPro" id="IPR057670">
    <property type="entry name" value="SH3_retrovirus"/>
</dbReference>
<dbReference type="SUPFAM" id="SSF56672">
    <property type="entry name" value="DNA/RNA polymerases"/>
    <property type="match status" value="1"/>
</dbReference>
<feature type="domain" description="Integrase catalytic" evidence="3">
    <location>
        <begin position="271"/>
        <end position="437"/>
    </location>
</feature>
<dbReference type="GO" id="GO:0003676">
    <property type="term" value="F:nucleic acid binding"/>
    <property type="evidence" value="ECO:0007669"/>
    <property type="project" value="InterPro"/>
</dbReference>
<name>A0A5K1EYJ7_9MAGN</name>
<dbReference type="Pfam" id="PF07727">
    <property type="entry name" value="RVT_2"/>
    <property type="match status" value="1"/>
</dbReference>
<dbReference type="Pfam" id="PF25597">
    <property type="entry name" value="SH3_retrovirus"/>
    <property type="match status" value="1"/>
</dbReference>
<dbReference type="PANTHER" id="PTHR11439">
    <property type="entry name" value="GAG-POL-RELATED RETROTRANSPOSON"/>
    <property type="match status" value="1"/>
</dbReference>
<feature type="compositionally biased region" description="Basic and acidic residues" evidence="2">
    <location>
        <begin position="565"/>
        <end position="580"/>
    </location>
</feature>
<dbReference type="AlphaFoldDB" id="A0A5K1EYJ7"/>
<dbReference type="InterPro" id="IPR036397">
    <property type="entry name" value="RNaseH_sf"/>
</dbReference>
<keyword evidence="1" id="KW-0645">Protease</keyword>
<dbReference type="InterPro" id="IPR025724">
    <property type="entry name" value="GAG-pre-integrase_dom"/>
</dbReference>
<dbReference type="PROSITE" id="PS50994">
    <property type="entry name" value="INTEGRASE"/>
    <property type="match status" value="1"/>
</dbReference>
<accession>A0A5K1EYJ7</accession>
<proteinExistence type="predicted"/>
<evidence type="ECO:0000259" key="3">
    <source>
        <dbReference type="PROSITE" id="PS50994"/>
    </source>
</evidence>
<dbReference type="Gene3D" id="3.30.420.10">
    <property type="entry name" value="Ribonuclease H-like superfamily/Ribonuclease H"/>
    <property type="match status" value="1"/>
</dbReference>
<sequence length="1158" mass="133225">MKAQCWFNPQNKNKGVRHDYKQGGQSSKSTAEDMQQLLMTAFSKMTIKQNEQGEWFLDSGAATHVTGNAGKLTNLFPHYGRSCIITGDGKSHPITHIGNAHIPLSSSSLSLSNVVLAPNIKKNIISISKLIDDTSSSVEFTPSSVYVKDLQTKKMFARGERQGNMYVLKECLPKDSSTFDIGLKTFSLSHNASSVPSSCHFQSKVRGPNQFLESDLWHRRLGHCGRHFIEKLVTDSLIPRSSLPLTSSVKKCSSCRLCKSHVLPFHNINQRASKPFETIFSDIWGPAPIDSMSGSRYYVLFIDSYSRFTWIYFMKHKSEVPHIFRNFYAMIQTKFSSNVVHFQCDGRGEYSSLDFIEFLREKGITRQISCPYTPQQNGVVERKHRHIVESAMSMMHDTNVPISLWTEAFHTAVYIINCLPMTLLMSKSPYFTLLGKQPDYKNLKVFGCVCYVHVDAALRNKFEDKAIQCRFVGYADEYKGFRCYDPTTKRIKISRNVIFDEHSFDNTNEMPMTIESYNPWTSTQLFNADPVIENDVPQSEDSERAIQPSDMAQSENQEDPTQSSSHHENNNEEQSNDAHRYSGLIYSRRLRDRDAHSEEDNMPYLRRSQRIRHPIHRWVSYDSLSLDFQLFMAKVGKEEEPTSFDQASKSHHWRKAMKEEMDALHEYGTWEIVPRPHEKNVVGSKWVYKIKYKPDGSIERHKARIVAKGFTQQYGEDYDETFSPVIKMGTIRVIISLAVEYGWRLHQMDVKNAFLHGDLREEVYMEQPPGYTKGDSHAWVCKLRKSIYGLKQASRSWFDSFSCKIQECGFRRCPLDHSLFIYRKENIFTLLLIYVDDIVFTGNSEKHIEEAKVLMMQNFKMKELGDLRFFLGVEIDRHNNRLTLTQQKYTLDLLKKSGMSDCKPVGTPSVLNQRLSAQDGELYEDPTQYRSIVGALQYLTFTRPDIIYAVNQVSQFMHAPRDTHMDAVKRILRYLKGTAGDGLVYGKSENITTGHQLMTFTDADWAGDPDQRKSISGFCIFIGRNLVSWSCRKQKAVARSSTEAEYRCMAAGTAEVTWVRHLLEDIGEKIKTSMLMCDNQSAINIAFNPVQHGRTKHIEIDQHFVRQKVEDKEIQPIYVRTDEQVADLFTKGLTKERFWFLKGKLYMVQNHAQLEGGC</sequence>
<dbReference type="CDD" id="cd09272">
    <property type="entry name" value="RNase_HI_RT_Ty1"/>
    <property type="match status" value="1"/>
</dbReference>
<keyword evidence="1" id="KW-0378">Hydrolase</keyword>
<feature type="region of interest" description="Disordered" evidence="2">
    <location>
        <begin position="1"/>
        <end position="31"/>
    </location>
</feature>
<dbReference type="Pfam" id="PF00665">
    <property type="entry name" value="rve"/>
    <property type="match status" value="1"/>
</dbReference>
<reference evidence="4" key="1">
    <citation type="submission" date="2019-09" db="EMBL/GenBank/DDBJ databases">
        <authorList>
            <person name="Zhang L."/>
        </authorList>
    </citation>
    <scope>NUCLEOTIDE SEQUENCE</scope>
</reference>
<dbReference type="InterPro" id="IPR054722">
    <property type="entry name" value="PolX-like_BBD"/>
</dbReference>
<feature type="compositionally biased region" description="Polar residues" evidence="2">
    <location>
        <begin position="550"/>
        <end position="561"/>
    </location>
</feature>
<organism evidence="4">
    <name type="scientific">Nymphaea colorata</name>
    <name type="common">pocket water lily</name>
    <dbReference type="NCBI Taxonomy" id="210225"/>
    <lineage>
        <taxon>Eukaryota</taxon>
        <taxon>Viridiplantae</taxon>
        <taxon>Streptophyta</taxon>
        <taxon>Embryophyta</taxon>
        <taxon>Tracheophyta</taxon>
        <taxon>Spermatophyta</taxon>
        <taxon>Magnoliopsida</taxon>
        <taxon>Nymphaeales</taxon>
        <taxon>Nymphaeaceae</taxon>
        <taxon>Nymphaea</taxon>
    </lineage>
</organism>
<dbReference type="GO" id="GO:0015074">
    <property type="term" value="P:DNA integration"/>
    <property type="evidence" value="ECO:0007669"/>
    <property type="project" value="InterPro"/>
</dbReference>